<feature type="region of interest" description="Disordered" evidence="1">
    <location>
        <begin position="1"/>
        <end position="32"/>
    </location>
</feature>
<name>A0A383AZF3_9ZZZZ</name>
<reference evidence="2" key="1">
    <citation type="submission" date="2018-05" db="EMBL/GenBank/DDBJ databases">
        <authorList>
            <person name="Lanie J.A."/>
            <person name="Ng W.-L."/>
            <person name="Kazmierczak K.M."/>
            <person name="Andrzejewski T.M."/>
            <person name="Davidsen T.M."/>
            <person name="Wayne K.J."/>
            <person name="Tettelin H."/>
            <person name="Glass J.I."/>
            <person name="Rusch D."/>
            <person name="Podicherti R."/>
            <person name="Tsui H.-C.T."/>
            <person name="Winkler M.E."/>
        </authorList>
    </citation>
    <scope>NUCLEOTIDE SEQUENCE</scope>
</reference>
<accession>A0A383AZF3</accession>
<proteinExistence type="predicted"/>
<feature type="compositionally biased region" description="Basic and acidic residues" evidence="1">
    <location>
        <begin position="1"/>
        <end position="13"/>
    </location>
</feature>
<evidence type="ECO:0000256" key="1">
    <source>
        <dbReference type="SAM" id="MobiDB-lite"/>
    </source>
</evidence>
<dbReference type="EMBL" id="UINC01195842">
    <property type="protein sequence ID" value="SVE12595.1"/>
    <property type="molecule type" value="Genomic_DNA"/>
</dbReference>
<dbReference type="AlphaFoldDB" id="A0A383AZF3"/>
<evidence type="ECO:0000313" key="2">
    <source>
        <dbReference type="EMBL" id="SVE12595.1"/>
    </source>
</evidence>
<dbReference type="Gene3D" id="2.60.260.20">
    <property type="entry name" value="Urease metallochaperone UreE, N-terminal domain"/>
    <property type="match status" value="1"/>
</dbReference>
<sequence>MLEINERIEERTDASSTSLTLPFEQRQKSRLR</sequence>
<gene>
    <name evidence="2" type="ORF">METZ01_LOCUS465449</name>
</gene>
<organism evidence="2">
    <name type="scientific">marine metagenome</name>
    <dbReference type="NCBI Taxonomy" id="408172"/>
    <lineage>
        <taxon>unclassified sequences</taxon>
        <taxon>metagenomes</taxon>
        <taxon>ecological metagenomes</taxon>
    </lineage>
</organism>
<protein>
    <submittedName>
        <fullName evidence="2">Uncharacterized protein</fullName>
    </submittedName>
</protein>
<feature type="non-terminal residue" evidence="2">
    <location>
        <position position="32"/>
    </location>
</feature>